<keyword evidence="5" id="KW-0336">GPI-anchor</keyword>
<protein>
    <recommendedName>
        <fullName evidence="11">CFEM domain-containing protein</fullName>
    </recommendedName>
</protein>
<dbReference type="Proteomes" id="UP000034112">
    <property type="component" value="Unassembled WGS sequence"/>
</dbReference>
<evidence type="ECO:0000256" key="5">
    <source>
        <dbReference type="ARBA" id="ARBA00022622"/>
    </source>
</evidence>
<feature type="domain" description="CFEM" evidence="11">
    <location>
        <begin position="54"/>
        <end position="121"/>
    </location>
</feature>
<evidence type="ECO:0000256" key="3">
    <source>
        <dbReference type="ARBA" id="ARBA00010031"/>
    </source>
</evidence>
<comment type="similarity">
    <text evidence="3">Belongs to the RBT5 family.</text>
</comment>
<evidence type="ECO:0000256" key="2">
    <source>
        <dbReference type="ARBA" id="ARBA00004613"/>
    </source>
</evidence>
<dbReference type="GO" id="GO:0098552">
    <property type="term" value="C:side of membrane"/>
    <property type="evidence" value="ECO:0007669"/>
    <property type="project" value="UniProtKB-KW"/>
</dbReference>
<keyword evidence="8" id="KW-0449">Lipoprotein</keyword>
<gene>
    <name evidence="12" type="ORF">THAR02_00418</name>
</gene>
<dbReference type="EMBL" id="JOKZ01000006">
    <property type="protein sequence ID" value="KKP07497.1"/>
    <property type="molecule type" value="Genomic_DNA"/>
</dbReference>
<dbReference type="GO" id="GO:0005576">
    <property type="term" value="C:extracellular region"/>
    <property type="evidence" value="ECO:0007669"/>
    <property type="project" value="UniProtKB-SubCell"/>
</dbReference>
<reference evidence="13" key="1">
    <citation type="journal article" date="2015" name="Genome Announc.">
        <title>Draft whole-genome sequence of the biocontrol agent Trichoderma harzianum T6776.</title>
        <authorList>
            <person name="Baroncelli R."/>
            <person name="Piaggeschi G."/>
            <person name="Fiorini L."/>
            <person name="Bertolini E."/>
            <person name="Zapparata A."/>
            <person name="Pe M.E."/>
            <person name="Sarrocco S."/>
            <person name="Vannacci G."/>
        </authorList>
    </citation>
    <scope>NUCLEOTIDE SEQUENCE [LARGE SCALE GENOMIC DNA]</scope>
    <source>
        <strain evidence="13">T6776</strain>
    </source>
</reference>
<keyword evidence="6 10" id="KW-0732">Signal</keyword>
<evidence type="ECO:0000256" key="4">
    <source>
        <dbReference type="ARBA" id="ARBA00022525"/>
    </source>
</evidence>
<evidence type="ECO:0000313" key="12">
    <source>
        <dbReference type="EMBL" id="KKP07497.1"/>
    </source>
</evidence>
<keyword evidence="7" id="KW-1015">Disulfide bond</keyword>
<feature type="region of interest" description="Disordered" evidence="9">
    <location>
        <begin position="115"/>
        <end position="242"/>
    </location>
</feature>
<evidence type="ECO:0000256" key="7">
    <source>
        <dbReference type="ARBA" id="ARBA00023157"/>
    </source>
</evidence>
<comment type="subcellular location">
    <subcellularLocation>
        <location evidence="1">Membrane</location>
        <topology evidence="1">Lipid-anchor</topology>
        <topology evidence="1">GPI-anchor</topology>
    </subcellularLocation>
    <subcellularLocation>
        <location evidence="2">Secreted</location>
    </subcellularLocation>
</comment>
<feature type="compositionally biased region" description="Basic and acidic residues" evidence="9">
    <location>
        <begin position="120"/>
        <end position="237"/>
    </location>
</feature>
<evidence type="ECO:0000259" key="11">
    <source>
        <dbReference type="SMART" id="SM00747"/>
    </source>
</evidence>
<evidence type="ECO:0000313" key="13">
    <source>
        <dbReference type="Proteomes" id="UP000034112"/>
    </source>
</evidence>
<dbReference type="OrthoDB" id="3767534at2759"/>
<feature type="chain" id="PRO_5002530944" description="CFEM domain-containing protein" evidence="10">
    <location>
        <begin position="18"/>
        <end position="310"/>
    </location>
</feature>
<feature type="signal peptide" evidence="10">
    <location>
        <begin position="1"/>
        <end position="17"/>
    </location>
</feature>
<sequence length="310" mass="35831">MKNFFALLPALALLASAHPYLDPRSVKDVTPSHVDPSDNDVSFEHLVKNTTTPGIDSLPSCAIPCIQIAVRSASNCTLDDLPCLCKQRAKIAAAAKKCILHTCGAKKTLKKVRPQVQAMCKEEDEKEEAKRKAEKKKLKEQEQARKKAEKEQKQRDKAQKEAEKKNKKEEEKKRKEKEKEEKKKKKEEAKKKKEEQKEFEKHQKEEEKRLKEEEKRKKKQKEEEEKNGGQSEKRGETDEMCEAEEMRKAEHICEHGELCKHGELCGHGETGEIEERGEMKKEPTFTLEKVKAAHTWWKIDKEHPVKGEPF</sequence>
<proteinExistence type="inferred from homology"/>
<dbReference type="Pfam" id="PF05730">
    <property type="entry name" value="CFEM"/>
    <property type="match status" value="1"/>
</dbReference>
<accession>A0A0G0A5S2</accession>
<dbReference type="InterPro" id="IPR008427">
    <property type="entry name" value="Extracellular_membr_CFEM_dom"/>
</dbReference>
<comment type="caution">
    <text evidence="12">The sequence shown here is derived from an EMBL/GenBank/DDBJ whole genome shotgun (WGS) entry which is preliminary data.</text>
</comment>
<evidence type="ECO:0000256" key="9">
    <source>
        <dbReference type="SAM" id="MobiDB-lite"/>
    </source>
</evidence>
<evidence type="ECO:0000256" key="8">
    <source>
        <dbReference type="ARBA" id="ARBA00023288"/>
    </source>
</evidence>
<organism evidence="12 13">
    <name type="scientific">Trichoderma harzianum</name>
    <name type="common">Hypocrea lixii</name>
    <dbReference type="NCBI Taxonomy" id="5544"/>
    <lineage>
        <taxon>Eukaryota</taxon>
        <taxon>Fungi</taxon>
        <taxon>Dikarya</taxon>
        <taxon>Ascomycota</taxon>
        <taxon>Pezizomycotina</taxon>
        <taxon>Sordariomycetes</taxon>
        <taxon>Hypocreomycetidae</taxon>
        <taxon>Hypocreales</taxon>
        <taxon>Hypocreaceae</taxon>
        <taxon>Trichoderma</taxon>
    </lineage>
</organism>
<dbReference type="AlphaFoldDB" id="A0A0G0A5S2"/>
<dbReference type="SMART" id="SM00747">
    <property type="entry name" value="CFEM"/>
    <property type="match status" value="1"/>
</dbReference>
<name>A0A0G0A5S2_TRIHA</name>
<evidence type="ECO:0000256" key="6">
    <source>
        <dbReference type="ARBA" id="ARBA00022729"/>
    </source>
</evidence>
<evidence type="ECO:0000256" key="10">
    <source>
        <dbReference type="SAM" id="SignalP"/>
    </source>
</evidence>
<keyword evidence="4" id="KW-0964">Secreted</keyword>
<keyword evidence="5" id="KW-0325">Glycoprotein</keyword>
<evidence type="ECO:0000256" key="1">
    <source>
        <dbReference type="ARBA" id="ARBA00004589"/>
    </source>
</evidence>
<keyword evidence="5" id="KW-0472">Membrane</keyword>